<comment type="catalytic activity">
    <reaction evidence="13">
        <text>L-threonyl-[protein] + ATP = O-phospho-L-threonyl-[protein] + ADP + H(+)</text>
        <dbReference type="Rhea" id="RHEA:46608"/>
        <dbReference type="Rhea" id="RHEA-COMP:11060"/>
        <dbReference type="Rhea" id="RHEA-COMP:11605"/>
        <dbReference type="ChEBI" id="CHEBI:15378"/>
        <dbReference type="ChEBI" id="CHEBI:30013"/>
        <dbReference type="ChEBI" id="CHEBI:30616"/>
        <dbReference type="ChEBI" id="CHEBI:61977"/>
        <dbReference type="ChEBI" id="CHEBI:456216"/>
        <dbReference type="EC" id="2.7.11.1"/>
    </reaction>
</comment>
<evidence type="ECO:0000256" key="3">
    <source>
        <dbReference type="ARBA" id="ARBA00012513"/>
    </source>
</evidence>
<dbReference type="SUPFAM" id="SSF56112">
    <property type="entry name" value="Protein kinase-like (PK-like)"/>
    <property type="match status" value="1"/>
</dbReference>
<evidence type="ECO:0000256" key="18">
    <source>
        <dbReference type="ARBA" id="ARBA00080585"/>
    </source>
</evidence>
<accession>A0AAW2IDA9</accession>
<dbReference type="InterPro" id="IPR011009">
    <property type="entry name" value="Kinase-like_dom_sf"/>
</dbReference>
<evidence type="ECO:0000256" key="8">
    <source>
        <dbReference type="ARBA" id="ARBA00022741"/>
    </source>
</evidence>
<dbReference type="EMBL" id="JARGDH010000001">
    <property type="protein sequence ID" value="KAL0280214.1"/>
    <property type="molecule type" value="Genomic_DNA"/>
</dbReference>
<sequence>MELLFQGAESRIYVDDYLGKRMLIKERFKKEYRVPELDAYLTRERIKAECRNTLRCKQAGIKTPAIYFVDLDRRLIYMEYFDQSVTVKTFIQDIEKKLGQPNCNKEELENKLTKVSNDIGQIIGKMHKNNIIHGDLTTSNFLIENHETAIGDLILIDFGLSHSEGSDEDKAVDLYVLERALVSTHSCTEELFSNILKTYCETIGDKSIEVLKKFSEVRSRGRKREMIG</sequence>
<evidence type="ECO:0000256" key="1">
    <source>
        <dbReference type="ARBA" id="ARBA00004123"/>
    </source>
</evidence>
<reference evidence="21" key="1">
    <citation type="journal article" date="2024" name="Gigascience">
        <title>Chromosome-level genome of the poultry shaft louse Menopon gallinae provides insight into the host-switching and adaptive evolution of parasitic lice.</title>
        <authorList>
            <person name="Xu Y."/>
            <person name="Ma L."/>
            <person name="Liu S."/>
            <person name="Liang Y."/>
            <person name="Liu Q."/>
            <person name="He Z."/>
            <person name="Tian L."/>
            <person name="Duan Y."/>
            <person name="Cai W."/>
            <person name="Li H."/>
            <person name="Song F."/>
        </authorList>
    </citation>
    <scope>NUCLEOTIDE SEQUENCE</scope>
    <source>
        <strain evidence="21">Cailab_2023a</strain>
    </source>
</reference>
<dbReference type="Gene3D" id="3.30.200.20">
    <property type="entry name" value="Phosphorylase Kinase, domain 1"/>
    <property type="match status" value="1"/>
</dbReference>
<dbReference type="PROSITE" id="PS00109">
    <property type="entry name" value="PROTEIN_KINASE_TYR"/>
    <property type="match status" value="1"/>
</dbReference>
<proteinExistence type="inferred from homology"/>
<keyword evidence="7" id="KW-0819">tRNA processing</keyword>
<dbReference type="InterPro" id="IPR022495">
    <property type="entry name" value="Bud32"/>
</dbReference>
<dbReference type="InterPro" id="IPR008266">
    <property type="entry name" value="Tyr_kinase_AS"/>
</dbReference>
<feature type="domain" description="Protein kinase" evidence="20">
    <location>
        <begin position="1"/>
        <end position="228"/>
    </location>
</feature>
<keyword evidence="4" id="KW-0723">Serine/threonine-protein kinase</keyword>
<dbReference type="GO" id="GO:0000408">
    <property type="term" value="C:EKC/KEOPS complex"/>
    <property type="evidence" value="ECO:0007669"/>
    <property type="project" value="UniProtKB-ARBA"/>
</dbReference>
<evidence type="ECO:0000256" key="10">
    <source>
        <dbReference type="ARBA" id="ARBA00022801"/>
    </source>
</evidence>
<dbReference type="GO" id="GO:0070525">
    <property type="term" value="P:tRNA threonylcarbamoyladenosine metabolic process"/>
    <property type="evidence" value="ECO:0007669"/>
    <property type="project" value="TreeGrafter"/>
</dbReference>
<keyword evidence="5" id="KW-0597">Phosphoprotein</keyword>
<dbReference type="GO" id="GO:0008033">
    <property type="term" value="P:tRNA processing"/>
    <property type="evidence" value="ECO:0007669"/>
    <property type="project" value="UniProtKB-KW"/>
</dbReference>
<dbReference type="NCBIfam" id="TIGR03724">
    <property type="entry name" value="arch_bud32"/>
    <property type="match status" value="1"/>
</dbReference>
<evidence type="ECO:0000256" key="17">
    <source>
        <dbReference type="ARBA" id="ARBA00079584"/>
    </source>
</evidence>
<dbReference type="Pfam" id="PF06293">
    <property type="entry name" value="Kdo"/>
    <property type="match status" value="1"/>
</dbReference>
<evidence type="ECO:0000256" key="19">
    <source>
        <dbReference type="ARBA" id="ARBA00081359"/>
    </source>
</evidence>
<comment type="subunit">
    <text evidence="16">Component of the EKC/KEOPS complex composed of at least GON7, TP53RK, TPRKB, OSGEP and LAGE3; the whole complex dimerizes.</text>
</comment>
<evidence type="ECO:0000256" key="11">
    <source>
        <dbReference type="ARBA" id="ARBA00022840"/>
    </source>
</evidence>
<dbReference type="GO" id="GO:0005829">
    <property type="term" value="C:cytosol"/>
    <property type="evidence" value="ECO:0007669"/>
    <property type="project" value="TreeGrafter"/>
</dbReference>
<dbReference type="PROSITE" id="PS50011">
    <property type="entry name" value="PROTEIN_KINASE_DOM"/>
    <property type="match status" value="1"/>
</dbReference>
<keyword evidence="10" id="KW-0378">Hydrolase</keyword>
<evidence type="ECO:0000313" key="21">
    <source>
        <dbReference type="EMBL" id="KAL0280214.1"/>
    </source>
</evidence>
<dbReference type="GO" id="GO:0016787">
    <property type="term" value="F:hydrolase activity"/>
    <property type="evidence" value="ECO:0007669"/>
    <property type="project" value="UniProtKB-KW"/>
</dbReference>
<comment type="catalytic activity">
    <reaction evidence="14">
        <text>L-seryl-[protein] + ATP = O-phospho-L-seryl-[protein] + ADP + H(+)</text>
        <dbReference type="Rhea" id="RHEA:17989"/>
        <dbReference type="Rhea" id="RHEA-COMP:9863"/>
        <dbReference type="Rhea" id="RHEA-COMP:11604"/>
        <dbReference type="ChEBI" id="CHEBI:15378"/>
        <dbReference type="ChEBI" id="CHEBI:29999"/>
        <dbReference type="ChEBI" id="CHEBI:30616"/>
        <dbReference type="ChEBI" id="CHEBI:83421"/>
        <dbReference type="ChEBI" id="CHEBI:456216"/>
        <dbReference type="EC" id="2.7.11.1"/>
    </reaction>
</comment>
<keyword evidence="6" id="KW-0808">Transferase</keyword>
<evidence type="ECO:0000256" key="15">
    <source>
        <dbReference type="ARBA" id="ARBA00056624"/>
    </source>
</evidence>
<dbReference type="InterPro" id="IPR000719">
    <property type="entry name" value="Prot_kinase_dom"/>
</dbReference>
<dbReference type="GO" id="GO:0005524">
    <property type="term" value="F:ATP binding"/>
    <property type="evidence" value="ECO:0007669"/>
    <property type="project" value="UniProtKB-KW"/>
</dbReference>
<evidence type="ECO:0000256" key="7">
    <source>
        <dbReference type="ARBA" id="ARBA00022694"/>
    </source>
</evidence>
<evidence type="ECO:0000256" key="4">
    <source>
        <dbReference type="ARBA" id="ARBA00022527"/>
    </source>
</evidence>
<evidence type="ECO:0000256" key="12">
    <source>
        <dbReference type="ARBA" id="ARBA00023242"/>
    </source>
</evidence>
<keyword evidence="8" id="KW-0547">Nucleotide-binding</keyword>
<evidence type="ECO:0000256" key="13">
    <source>
        <dbReference type="ARBA" id="ARBA00047899"/>
    </source>
</evidence>
<dbReference type="FunFam" id="3.30.200.20:FF:000201">
    <property type="entry name" value="TP53-regulating kinase isoform X1"/>
    <property type="match status" value="1"/>
</dbReference>
<dbReference type="PANTHER" id="PTHR12209">
    <property type="entry name" value="NON-SPECIFIC SERINE/THREONINE PROTEIN KINASE"/>
    <property type="match status" value="1"/>
</dbReference>
<evidence type="ECO:0000256" key="9">
    <source>
        <dbReference type="ARBA" id="ARBA00022777"/>
    </source>
</evidence>
<comment type="subcellular location">
    <subcellularLocation>
        <location evidence="1">Nucleus</location>
    </subcellularLocation>
</comment>
<comment type="caution">
    <text evidence="21">The sequence shown here is derived from an EMBL/GenBank/DDBJ whole genome shotgun (WGS) entry which is preliminary data.</text>
</comment>
<keyword evidence="9" id="KW-0418">Kinase</keyword>
<evidence type="ECO:0000256" key="2">
    <source>
        <dbReference type="ARBA" id="ARBA00010630"/>
    </source>
</evidence>
<dbReference type="GO" id="GO:0005634">
    <property type="term" value="C:nucleus"/>
    <property type="evidence" value="ECO:0007669"/>
    <property type="project" value="UniProtKB-SubCell"/>
</dbReference>
<dbReference type="FunFam" id="1.10.510.10:FF:000323">
    <property type="entry name" value="TP53-regulating kinase, putative"/>
    <property type="match status" value="1"/>
</dbReference>
<evidence type="ECO:0000256" key="16">
    <source>
        <dbReference type="ARBA" id="ARBA00062157"/>
    </source>
</evidence>
<organism evidence="21">
    <name type="scientific">Menopon gallinae</name>
    <name type="common">poultry shaft louse</name>
    <dbReference type="NCBI Taxonomy" id="328185"/>
    <lineage>
        <taxon>Eukaryota</taxon>
        <taxon>Metazoa</taxon>
        <taxon>Ecdysozoa</taxon>
        <taxon>Arthropoda</taxon>
        <taxon>Hexapoda</taxon>
        <taxon>Insecta</taxon>
        <taxon>Pterygota</taxon>
        <taxon>Neoptera</taxon>
        <taxon>Paraneoptera</taxon>
        <taxon>Psocodea</taxon>
        <taxon>Troctomorpha</taxon>
        <taxon>Phthiraptera</taxon>
        <taxon>Amblycera</taxon>
        <taxon>Menoponidae</taxon>
        <taxon>Menopon</taxon>
    </lineage>
</organism>
<evidence type="ECO:0000256" key="5">
    <source>
        <dbReference type="ARBA" id="ARBA00022553"/>
    </source>
</evidence>
<comment type="similarity">
    <text evidence="2">Belongs to the protein kinase superfamily. BUD32 family.</text>
</comment>
<gene>
    <name evidence="21" type="ORF">PYX00_001578</name>
</gene>
<evidence type="ECO:0000256" key="6">
    <source>
        <dbReference type="ARBA" id="ARBA00022679"/>
    </source>
</evidence>
<name>A0AAW2IDA9_9NEOP</name>
<comment type="function">
    <text evidence="15">Component of the EKC/KEOPS complex that is required for the formation of a threonylcarbamoyl group on adenosine at position 37 (t(6)A37) in tRNAs that read codons beginning with adenine. The complex is probably involved in the transfer of the threonylcarbamoyl moiety of threonylcarbamoyl-AMP (TC-AMP) to the N6 group of A37. TP53RK has ATPase activity in the context of the EKC/KEOPS complex and likely plays a supporting role to the catalytic subunit OSGEP. Atypical protein kinase that phosphorylates 'Ser-15' of p53/TP53 protein and may therefore participate in its activation.</text>
</comment>
<protein>
    <recommendedName>
        <fullName evidence="3">non-specific serine/threonine protein kinase</fullName>
        <ecNumber evidence="3">2.7.11.1</ecNumber>
    </recommendedName>
    <alternativeName>
        <fullName evidence="17">Nori-2</fullName>
    </alternativeName>
    <alternativeName>
        <fullName evidence="18">TP53-regulating kinase</fullName>
    </alternativeName>
    <alternativeName>
        <fullName evidence="19">p53-related protein kinase</fullName>
    </alternativeName>
</protein>
<dbReference type="Gene3D" id="1.10.510.10">
    <property type="entry name" value="Transferase(Phosphotransferase) domain 1"/>
    <property type="match status" value="1"/>
</dbReference>
<dbReference type="GO" id="GO:0004674">
    <property type="term" value="F:protein serine/threonine kinase activity"/>
    <property type="evidence" value="ECO:0007669"/>
    <property type="project" value="UniProtKB-KW"/>
</dbReference>
<evidence type="ECO:0000259" key="20">
    <source>
        <dbReference type="PROSITE" id="PS50011"/>
    </source>
</evidence>
<dbReference type="PANTHER" id="PTHR12209:SF0">
    <property type="entry name" value="EKC_KEOPS COMPLEX SUBUNIT TP53RK"/>
    <property type="match status" value="1"/>
</dbReference>
<dbReference type="AlphaFoldDB" id="A0AAW2IDA9"/>
<dbReference type="EC" id="2.7.11.1" evidence="3"/>
<keyword evidence="11" id="KW-0067">ATP-binding</keyword>
<keyword evidence="12" id="KW-0539">Nucleus</keyword>
<evidence type="ECO:0000256" key="14">
    <source>
        <dbReference type="ARBA" id="ARBA00048679"/>
    </source>
</evidence>